<keyword evidence="1" id="KW-1133">Transmembrane helix</keyword>
<dbReference type="InterPro" id="IPR050471">
    <property type="entry name" value="AB_hydrolase"/>
</dbReference>
<name>A0AAU7C8H1_9BACT</name>
<dbReference type="InterPro" id="IPR000073">
    <property type="entry name" value="AB_hydrolase_1"/>
</dbReference>
<accession>A0AAU7C8H1</accession>
<dbReference type="PANTHER" id="PTHR43433">
    <property type="entry name" value="HYDROLASE, ALPHA/BETA FOLD FAMILY PROTEIN"/>
    <property type="match status" value="1"/>
</dbReference>
<keyword evidence="1" id="KW-0472">Membrane</keyword>
<feature type="domain" description="AB hydrolase-1" evidence="2">
    <location>
        <begin position="116"/>
        <end position="336"/>
    </location>
</feature>
<evidence type="ECO:0000256" key="1">
    <source>
        <dbReference type="SAM" id="Phobius"/>
    </source>
</evidence>
<keyword evidence="3" id="KW-0378">Hydrolase</keyword>
<organism evidence="3">
    <name type="scientific">Singulisphaera sp. Ch08</name>
    <dbReference type="NCBI Taxonomy" id="3120278"/>
    <lineage>
        <taxon>Bacteria</taxon>
        <taxon>Pseudomonadati</taxon>
        <taxon>Planctomycetota</taxon>
        <taxon>Planctomycetia</taxon>
        <taxon>Isosphaerales</taxon>
        <taxon>Isosphaeraceae</taxon>
        <taxon>Singulisphaera</taxon>
    </lineage>
</organism>
<reference evidence="3" key="1">
    <citation type="submission" date="2024-05" db="EMBL/GenBank/DDBJ databases">
        <title>Planctomycetes of the genus Singulisphaera possess chitinolytic capabilities.</title>
        <authorList>
            <person name="Ivanova A."/>
        </authorList>
    </citation>
    <scope>NUCLEOTIDE SEQUENCE</scope>
    <source>
        <strain evidence="3">Ch08T</strain>
    </source>
</reference>
<evidence type="ECO:0000259" key="2">
    <source>
        <dbReference type="Pfam" id="PF12697"/>
    </source>
</evidence>
<dbReference type="InterPro" id="IPR029058">
    <property type="entry name" value="AB_hydrolase_fold"/>
</dbReference>
<feature type="transmembrane region" description="Helical" evidence="1">
    <location>
        <begin position="41"/>
        <end position="61"/>
    </location>
</feature>
<dbReference type="Gene3D" id="3.40.50.1820">
    <property type="entry name" value="alpha/beta hydrolase"/>
    <property type="match status" value="1"/>
</dbReference>
<dbReference type="PANTHER" id="PTHR43433:SF5">
    <property type="entry name" value="AB HYDROLASE-1 DOMAIN-CONTAINING PROTEIN"/>
    <property type="match status" value="1"/>
</dbReference>
<protein>
    <submittedName>
        <fullName evidence="3">Alpha/beta hydrolase</fullName>
    </submittedName>
</protein>
<keyword evidence="1" id="KW-0812">Transmembrane</keyword>
<dbReference type="GO" id="GO:0016787">
    <property type="term" value="F:hydrolase activity"/>
    <property type="evidence" value="ECO:0007669"/>
    <property type="project" value="UniProtKB-KW"/>
</dbReference>
<evidence type="ECO:0000313" key="3">
    <source>
        <dbReference type="EMBL" id="XBH01529.1"/>
    </source>
</evidence>
<gene>
    <name evidence="3" type="ORF">V5E97_24635</name>
</gene>
<dbReference type="AlphaFoldDB" id="A0AAU7C8H1"/>
<sequence length="383" mass="42353">MTVLRTLNEDFKKAKPRGPGRCLKRNYEGTSVMETGKVGRLLVAVTLFVLVAGSGLGRYGLIAQTPLAGTADPARLESTTTDLSHFDTSGHKVHFVTVEPGVQLEVLDWGGTGETLVLLAGLGNTAHVFDDFAYQFIGRYHVIGITRRGFGRSSQPAQGYDLATRASDDIKVLDSLNIRDASFVGHSIAGTELNKIGAAYPDRVKKLIYLDASDLGWGGWKELPQPPASPEPAVADLGSVQSLAAYLARTEGYRVPIAELCHQVVRDPAGKILDPITPPEVSRKIYKGLEPAEYNRIKAPALGIFFPMTAQYRHPYYVELDRTKQAEYERAIKPLAEWIGRAIQHFRDGVKGSKVVEISETCHYVFIRDEAWVVREMRRFLEK</sequence>
<dbReference type="RefSeq" id="WP_406694268.1">
    <property type="nucleotide sequence ID" value="NZ_CP155447.1"/>
</dbReference>
<proteinExistence type="predicted"/>
<dbReference type="EMBL" id="CP155447">
    <property type="protein sequence ID" value="XBH01529.1"/>
    <property type="molecule type" value="Genomic_DNA"/>
</dbReference>
<dbReference type="SUPFAM" id="SSF53474">
    <property type="entry name" value="alpha/beta-Hydrolases"/>
    <property type="match status" value="1"/>
</dbReference>
<dbReference type="Pfam" id="PF12697">
    <property type="entry name" value="Abhydrolase_6"/>
    <property type="match status" value="1"/>
</dbReference>